<dbReference type="Pfam" id="PF06551">
    <property type="entry name" value="DUF1120"/>
    <property type="match status" value="1"/>
</dbReference>
<evidence type="ECO:0000256" key="1">
    <source>
        <dbReference type="SAM" id="SignalP"/>
    </source>
</evidence>
<sequence length="227" mass="23204">MLKNIKLKFCALAILTCTSQLVMAADSTDVHVLGSIAPAACTPILSGGGVVDYGTIKTNALAATDYTTLDVKTVDLSITCSSPTQIGIKAINGRMGSLAGGTEGVGGGSNPPVALSVSNHVVGLGLEGDAKIGGYGIGYGVPMLDGVAVSNVWRNSASTSWSNSASPNLYGTGAEIITSWGNNALPVAFTTMTVPVKVQAYINKASELDLSKQVKMDGLTTLEMVYL</sequence>
<organism evidence="2 3">
    <name type="scientific">Buttiauxella agrestis ATCC 33320</name>
    <dbReference type="NCBI Taxonomy" id="1006004"/>
    <lineage>
        <taxon>Bacteria</taxon>
        <taxon>Pseudomonadati</taxon>
        <taxon>Pseudomonadota</taxon>
        <taxon>Gammaproteobacteria</taxon>
        <taxon>Enterobacterales</taxon>
        <taxon>Enterobacteriaceae</taxon>
        <taxon>Buttiauxella</taxon>
    </lineage>
</organism>
<dbReference type="InterPro" id="IPR010546">
    <property type="entry name" value="DUF1120"/>
</dbReference>
<accession>A0A085FYX4</accession>
<keyword evidence="1" id="KW-0732">Signal</keyword>
<gene>
    <name evidence="2" type="ORF">GBAG_4389</name>
</gene>
<evidence type="ECO:0000313" key="3">
    <source>
        <dbReference type="Proteomes" id="UP000028653"/>
    </source>
</evidence>
<protein>
    <recommendedName>
        <fullName evidence="4">Beta-fimbriae major subunit</fullName>
    </recommendedName>
</protein>
<proteinExistence type="predicted"/>
<feature type="chain" id="PRO_5001790697" description="Beta-fimbriae major subunit" evidence="1">
    <location>
        <begin position="25"/>
        <end position="227"/>
    </location>
</feature>
<dbReference type="RefSeq" id="WP_034500258.1">
    <property type="nucleotide sequence ID" value="NZ_JMPI01000077.1"/>
</dbReference>
<comment type="caution">
    <text evidence="2">The sequence shown here is derived from an EMBL/GenBank/DDBJ whole genome shotgun (WGS) entry which is preliminary data.</text>
</comment>
<dbReference type="STRING" id="1006004.GBAG_4389"/>
<reference evidence="2 3" key="1">
    <citation type="submission" date="2014-05" db="EMBL/GenBank/DDBJ databases">
        <title>ATOL: Assembling a taxonomically balanced genome-scale reconstruction of the evolutionary history of the Enterobacteriaceae.</title>
        <authorList>
            <person name="Plunkett G.III."/>
            <person name="Neeno-Eckwall E.C."/>
            <person name="Glasner J.D."/>
            <person name="Perna N.T."/>
        </authorList>
    </citation>
    <scope>NUCLEOTIDE SEQUENCE [LARGE SCALE GENOMIC DNA]</scope>
    <source>
        <strain evidence="2 3">ATCC 33320</strain>
    </source>
</reference>
<name>A0A085FYX4_9ENTR</name>
<feature type="signal peptide" evidence="1">
    <location>
        <begin position="1"/>
        <end position="24"/>
    </location>
</feature>
<evidence type="ECO:0000313" key="2">
    <source>
        <dbReference type="EMBL" id="KFC76669.1"/>
    </source>
</evidence>
<dbReference type="AlphaFoldDB" id="A0A085FYX4"/>
<dbReference type="Proteomes" id="UP000028653">
    <property type="component" value="Unassembled WGS sequence"/>
</dbReference>
<keyword evidence="3" id="KW-1185">Reference proteome</keyword>
<evidence type="ECO:0008006" key="4">
    <source>
        <dbReference type="Google" id="ProtNLM"/>
    </source>
</evidence>
<dbReference type="EMBL" id="JMPI01000077">
    <property type="protein sequence ID" value="KFC76669.1"/>
    <property type="molecule type" value="Genomic_DNA"/>
</dbReference>
<dbReference type="eggNOG" id="COG3539">
    <property type="taxonomic scope" value="Bacteria"/>
</dbReference>